<dbReference type="PROSITE" id="PS51257">
    <property type="entry name" value="PROKAR_LIPOPROTEIN"/>
    <property type="match status" value="1"/>
</dbReference>
<sequence length="379" mass="40734">MPRLWLRSAAIAILSLVSIQVATAASCSPAALEGACPASGVRLNELQVVGTHNSYKRAIPPAELAVIRKYSPQDAIELDYGHRPLAQQLDMGMRALELDVVYDPQGGRYAHPMLPQRISQSGGTDPYDATAMAEPGFKVLHVPDVDVRSQCATLVMCLQQIRAWSDAHPRHVPILITMNAKQGKADAPGGVAPLSFDAQAFDALDGEIRSALGADKLITPDMVRGSHKTLREAVLAGGWPILEKARGKFLLALDEGPEVVEVYMRGHASLEGLAMFVNSVGEDAPHAAYFTLNEPIAEAKRIQADVKAGFVVRTRADAGTHEARINDESRRDAAFASGAQYVSTDYPEPRADFGPYAVVLPSHAPARCNPISSTENCAR</sequence>
<dbReference type="AlphaFoldDB" id="A0A846N252"/>
<proteinExistence type="predicted"/>
<keyword evidence="1" id="KW-0732">Signal</keyword>
<dbReference type="Pfam" id="PF16670">
    <property type="entry name" value="PI-PLC-C1"/>
    <property type="match status" value="1"/>
</dbReference>
<evidence type="ECO:0008006" key="4">
    <source>
        <dbReference type="Google" id="ProtNLM"/>
    </source>
</evidence>
<feature type="chain" id="PRO_5032936870" description="Calcium-dependent phosphoinositide phospholipase C" evidence="1">
    <location>
        <begin position="25"/>
        <end position="379"/>
    </location>
</feature>
<dbReference type="GO" id="GO:0008081">
    <property type="term" value="F:phosphoric diester hydrolase activity"/>
    <property type="evidence" value="ECO:0007669"/>
    <property type="project" value="InterPro"/>
</dbReference>
<dbReference type="InterPro" id="IPR017946">
    <property type="entry name" value="PLC-like_Pdiesterase_TIM-brl"/>
</dbReference>
<dbReference type="CDD" id="cd08589">
    <property type="entry name" value="PI-PLCc_SaPLC1_like"/>
    <property type="match status" value="1"/>
</dbReference>
<dbReference type="SUPFAM" id="SSF51695">
    <property type="entry name" value="PLC-like phosphodiesterases"/>
    <property type="match status" value="1"/>
</dbReference>
<accession>A0A846N252</accession>
<dbReference type="GO" id="GO:0006629">
    <property type="term" value="P:lipid metabolic process"/>
    <property type="evidence" value="ECO:0007669"/>
    <property type="project" value="InterPro"/>
</dbReference>
<evidence type="ECO:0000256" key="1">
    <source>
        <dbReference type="SAM" id="SignalP"/>
    </source>
</evidence>
<dbReference type="Gene3D" id="3.20.20.190">
    <property type="entry name" value="Phosphatidylinositol (PI) phosphodiesterase"/>
    <property type="match status" value="1"/>
</dbReference>
<dbReference type="InterPro" id="IPR032075">
    <property type="entry name" value="PI-PLC-C1"/>
</dbReference>
<gene>
    <name evidence="2" type="ORF">FHS83_003134</name>
</gene>
<dbReference type="PROSITE" id="PS50007">
    <property type="entry name" value="PIPLC_X_DOMAIN"/>
    <property type="match status" value="1"/>
</dbReference>
<reference evidence="2 3" key="1">
    <citation type="submission" date="2020-03" db="EMBL/GenBank/DDBJ databases">
        <title>Genomic Encyclopedia of Type Strains, Phase IV (KMG-IV): sequencing the most valuable type-strain genomes for metagenomic binning, comparative biology and taxonomic classification.</title>
        <authorList>
            <person name="Goeker M."/>
        </authorList>
    </citation>
    <scope>NUCLEOTIDE SEQUENCE [LARGE SCALE GENOMIC DNA]</scope>
    <source>
        <strain evidence="2 3">DSM 19867</strain>
    </source>
</reference>
<organism evidence="2 3">
    <name type="scientific">Rhizomicrobium palustre</name>
    <dbReference type="NCBI Taxonomy" id="189966"/>
    <lineage>
        <taxon>Bacteria</taxon>
        <taxon>Pseudomonadati</taxon>
        <taxon>Pseudomonadota</taxon>
        <taxon>Alphaproteobacteria</taxon>
        <taxon>Micropepsales</taxon>
        <taxon>Micropepsaceae</taxon>
        <taxon>Rhizomicrobium</taxon>
    </lineage>
</organism>
<protein>
    <recommendedName>
        <fullName evidence="4">Calcium-dependent phosphoinositide phospholipase C</fullName>
    </recommendedName>
</protein>
<dbReference type="RefSeq" id="WP_167083872.1">
    <property type="nucleotide sequence ID" value="NZ_BAAADC010000001.1"/>
</dbReference>
<evidence type="ECO:0000313" key="3">
    <source>
        <dbReference type="Proteomes" id="UP000570514"/>
    </source>
</evidence>
<feature type="signal peptide" evidence="1">
    <location>
        <begin position="1"/>
        <end position="24"/>
    </location>
</feature>
<evidence type="ECO:0000313" key="2">
    <source>
        <dbReference type="EMBL" id="NIK89816.1"/>
    </source>
</evidence>
<dbReference type="Proteomes" id="UP000570514">
    <property type="component" value="Unassembled WGS sequence"/>
</dbReference>
<dbReference type="EMBL" id="JAASRM010000001">
    <property type="protein sequence ID" value="NIK89816.1"/>
    <property type="molecule type" value="Genomic_DNA"/>
</dbReference>
<keyword evidence="3" id="KW-1185">Reference proteome</keyword>
<name>A0A846N252_9PROT</name>
<comment type="caution">
    <text evidence="2">The sequence shown here is derived from an EMBL/GenBank/DDBJ whole genome shotgun (WGS) entry which is preliminary data.</text>
</comment>